<reference evidence="2 3" key="1">
    <citation type="journal article" date="2024" name="BMC Genomics">
        <title>De novo assembly and annotation of Popillia japonica's genome with initial clues to its potential as an invasive pest.</title>
        <authorList>
            <person name="Cucini C."/>
            <person name="Boschi S."/>
            <person name="Funari R."/>
            <person name="Cardaioli E."/>
            <person name="Iannotti N."/>
            <person name="Marturano G."/>
            <person name="Paoli F."/>
            <person name="Bruttini M."/>
            <person name="Carapelli A."/>
            <person name="Frati F."/>
            <person name="Nardi F."/>
        </authorList>
    </citation>
    <scope>NUCLEOTIDE SEQUENCE [LARGE SCALE GENOMIC DNA]</scope>
    <source>
        <strain evidence="2">DMR45628</strain>
    </source>
</reference>
<sequence length="84" mass="9611">MGNGDWTDDQRQEFLRALQEFPELFEEGGAVATTATVRGRRSRRNHSHGATHHTTEGRDPSSSPPVPILPRKEEDHRRALYKFN</sequence>
<dbReference type="Proteomes" id="UP001458880">
    <property type="component" value="Unassembled WGS sequence"/>
</dbReference>
<name>A0AAW1KF82_POPJA</name>
<accession>A0AAW1KF82</accession>
<dbReference type="EMBL" id="JASPKY010000252">
    <property type="protein sequence ID" value="KAK9716793.1"/>
    <property type="molecule type" value="Genomic_DNA"/>
</dbReference>
<dbReference type="AlphaFoldDB" id="A0AAW1KF82"/>
<feature type="compositionally biased region" description="Basic residues" evidence="1">
    <location>
        <begin position="38"/>
        <end position="51"/>
    </location>
</feature>
<feature type="region of interest" description="Disordered" evidence="1">
    <location>
        <begin position="30"/>
        <end position="84"/>
    </location>
</feature>
<keyword evidence="3" id="KW-1185">Reference proteome</keyword>
<organism evidence="2 3">
    <name type="scientific">Popillia japonica</name>
    <name type="common">Japanese beetle</name>
    <dbReference type="NCBI Taxonomy" id="7064"/>
    <lineage>
        <taxon>Eukaryota</taxon>
        <taxon>Metazoa</taxon>
        <taxon>Ecdysozoa</taxon>
        <taxon>Arthropoda</taxon>
        <taxon>Hexapoda</taxon>
        <taxon>Insecta</taxon>
        <taxon>Pterygota</taxon>
        <taxon>Neoptera</taxon>
        <taxon>Endopterygota</taxon>
        <taxon>Coleoptera</taxon>
        <taxon>Polyphaga</taxon>
        <taxon>Scarabaeiformia</taxon>
        <taxon>Scarabaeidae</taxon>
        <taxon>Rutelinae</taxon>
        <taxon>Popillia</taxon>
    </lineage>
</organism>
<comment type="caution">
    <text evidence="2">The sequence shown here is derived from an EMBL/GenBank/DDBJ whole genome shotgun (WGS) entry which is preliminary data.</text>
</comment>
<evidence type="ECO:0000256" key="1">
    <source>
        <dbReference type="SAM" id="MobiDB-lite"/>
    </source>
</evidence>
<evidence type="ECO:0000313" key="3">
    <source>
        <dbReference type="Proteomes" id="UP001458880"/>
    </source>
</evidence>
<proteinExistence type="predicted"/>
<gene>
    <name evidence="2" type="ORF">QE152_g24536</name>
</gene>
<protein>
    <submittedName>
        <fullName evidence="2">Uncharacterized protein</fullName>
    </submittedName>
</protein>
<evidence type="ECO:0000313" key="2">
    <source>
        <dbReference type="EMBL" id="KAK9716793.1"/>
    </source>
</evidence>